<dbReference type="OrthoDB" id="7749623at2759"/>
<organism evidence="1 2">
    <name type="scientific">Aedes aegypti</name>
    <name type="common">Yellowfever mosquito</name>
    <name type="synonym">Culex aegypti</name>
    <dbReference type="NCBI Taxonomy" id="7159"/>
    <lineage>
        <taxon>Eukaryota</taxon>
        <taxon>Metazoa</taxon>
        <taxon>Ecdysozoa</taxon>
        <taxon>Arthropoda</taxon>
        <taxon>Hexapoda</taxon>
        <taxon>Insecta</taxon>
        <taxon>Pterygota</taxon>
        <taxon>Neoptera</taxon>
        <taxon>Endopterygota</taxon>
        <taxon>Diptera</taxon>
        <taxon>Nematocera</taxon>
        <taxon>Culicoidea</taxon>
        <taxon>Culicidae</taxon>
        <taxon>Culicinae</taxon>
        <taxon>Aedini</taxon>
        <taxon>Aedes</taxon>
        <taxon>Stegomyia</taxon>
    </lineage>
</organism>
<accession>A0A6I8U546</accession>
<dbReference type="InParanoid" id="A0A6I8U546"/>
<proteinExistence type="predicted"/>
<evidence type="ECO:0000313" key="2">
    <source>
        <dbReference type="Proteomes" id="UP000008820"/>
    </source>
</evidence>
<reference evidence="1" key="2">
    <citation type="submission" date="2020-05" db="UniProtKB">
        <authorList>
            <consortium name="EnsemblMetazoa"/>
        </authorList>
    </citation>
    <scope>IDENTIFICATION</scope>
    <source>
        <strain evidence="1">LVP_AGWG</strain>
    </source>
</reference>
<evidence type="ECO:0008006" key="3">
    <source>
        <dbReference type="Google" id="ProtNLM"/>
    </source>
</evidence>
<reference evidence="1 2" key="1">
    <citation type="submission" date="2017-06" db="EMBL/GenBank/DDBJ databases">
        <title>Aedes aegypti genome working group (AGWG) sequencing and assembly.</title>
        <authorList>
            <consortium name="Aedes aegypti Genome Working Group (AGWG)"/>
            <person name="Matthews B.J."/>
        </authorList>
    </citation>
    <scope>NUCLEOTIDE SEQUENCE [LARGE SCALE GENOMIC DNA]</scope>
    <source>
        <strain evidence="1 2">LVP_AGWG</strain>
    </source>
</reference>
<evidence type="ECO:0000313" key="1">
    <source>
        <dbReference type="EnsemblMetazoa" id="AAEL024963-PA"/>
    </source>
</evidence>
<dbReference type="Proteomes" id="UP000008820">
    <property type="component" value="Chromosome 3"/>
</dbReference>
<keyword evidence="2" id="KW-1185">Reference proteome</keyword>
<dbReference type="EnsemblMetazoa" id="AAEL024963-RA">
    <property type="protein sequence ID" value="AAEL024963-PA"/>
    <property type="gene ID" value="AAEL024963"/>
</dbReference>
<name>A0A6I8U546_AEDAE</name>
<protein>
    <recommendedName>
        <fullName evidence="3">Protein sleepless</fullName>
    </recommendedName>
</protein>
<dbReference type="AlphaFoldDB" id="A0A6I8U546"/>
<gene>
    <name evidence="1" type="primary">110678507</name>
</gene>
<sequence length="128" mass="14944">MLTFFRVYLCFGLLAALIYSVNCIKCMYCKSDLHEEACDAVGKRITCTEDNAYEHFRYLQRLNKDLVEPRRNEGYSCMKIKVGNHRLVKGCIYSNLLVCGAFRKRAKPCSTCFDDDCNTVKYRDFYLN</sequence>